<keyword evidence="2" id="KW-1185">Reference proteome</keyword>
<dbReference type="EMBL" id="BPUB01000002">
    <property type="protein sequence ID" value="GJG59651.1"/>
    <property type="molecule type" value="Genomic_DNA"/>
</dbReference>
<proteinExistence type="predicted"/>
<evidence type="ECO:0000313" key="2">
    <source>
        <dbReference type="Proteomes" id="UP000825483"/>
    </source>
</evidence>
<accession>A0A9R1CBR0</accession>
<organism evidence="1 2">
    <name type="scientific">Prevotella lacticifex</name>
    <dbReference type="NCBI Taxonomy" id="2854755"/>
    <lineage>
        <taxon>Bacteria</taxon>
        <taxon>Pseudomonadati</taxon>
        <taxon>Bacteroidota</taxon>
        <taxon>Bacteroidia</taxon>
        <taxon>Bacteroidales</taxon>
        <taxon>Prevotellaceae</taxon>
        <taxon>Prevotella</taxon>
    </lineage>
</organism>
<dbReference type="Proteomes" id="UP000825483">
    <property type="component" value="Unassembled WGS sequence"/>
</dbReference>
<comment type="caution">
    <text evidence="1">The sequence shown here is derived from an EMBL/GenBank/DDBJ whole genome shotgun (WGS) entry which is preliminary data.</text>
</comment>
<sequence length="266" mass="28929">MLMAALAVVALAGCAADDEDFTPGTADNGAYLYASSTNVTYGPDDQQVLKINVGRMDSTTEQTFNLSGDNDAFQVPSTVSFAAGQTSKEVDIPFSLQIGESQTVDIALPSDQKSKYGVDTLRVTVLRDYNWTSAGSGMFIENTFTGDSGTVAVEHAERTEIYRLVQPLKKMLGVTPNLQFTMDAKGNVGFDNGLFDFFAGSSKNQGLDYMYYDSDNYPDNCSFTNNNGVLELTFFVSDGSKLYSGGDFIFKWTKGYPAQSSFTEDK</sequence>
<protein>
    <submittedName>
        <fullName evidence="1">Uncharacterized protein</fullName>
    </submittedName>
</protein>
<evidence type="ECO:0000313" key="1">
    <source>
        <dbReference type="EMBL" id="GJG59651.1"/>
    </source>
</evidence>
<gene>
    <name evidence="1" type="ORF">PRLR5076_25020</name>
</gene>
<dbReference type="AlphaFoldDB" id="A0A9R1CBR0"/>
<name>A0A9R1CBR0_9BACT</name>
<reference evidence="1" key="1">
    <citation type="journal article" date="2022" name="Int. J. Syst. Evol. Microbiol.">
        <title>Prevotella lacticifex sp. nov., isolated from the rumen of cows.</title>
        <authorList>
            <person name="Shinkai T."/>
            <person name="Ikeyama N."/>
            <person name="Kumagai M."/>
            <person name="Ohmori H."/>
            <person name="Sakamoto M."/>
            <person name="Ohkuma M."/>
            <person name="Mitsumori M."/>
        </authorList>
    </citation>
    <scope>NUCLEOTIDE SEQUENCE</scope>
    <source>
        <strain evidence="1">R5076</strain>
    </source>
</reference>